<dbReference type="RefSeq" id="WP_146153328.1">
    <property type="nucleotide sequence ID" value="NZ_JANSLM010000015.1"/>
</dbReference>
<dbReference type="AlphaFoldDB" id="A0AAP5QGU9"/>
<comment type="caution">
    <text evidence="1">The sequence shown here is derived from an EMBL/GenBank/DDBJ whole genome shotgun (WGS) entry which is preliminary data.</text>
</comment>
<name>A0AAP5QGU9_9BURK</name>
<gene>
    <name evidence="1" type="ORF">ParKJ_31605</name>
</gene>
<organism evidence="1 2">
    <name type="scientific">Paraburkholderia fungorum</name>
    <dbReference type="NCBI Taxonomy" id="134537"/>
    <lineage>
        <taxon>Bacteria</taxon>
        <taxon>Pseudomonadati</taxon>
        <taxon>Pseudomonadota</taxon>
        <taxon>Betaproteobacteria</taxon>
        <taxon>Burkholderiales</taxon>
        <taxon>Burkholderiaceae</taxon>
        <taxon>Paraburkholderia</taxon>
    </lineage>
</organism>
<evidence type="ECO:0000313" key="1">
    <source>
        <dbReference type="EMBL" id="MDT8841982.1"/>
    </source>
</evidence>
<proteinExistence type="predicted"/>
<protein>
    <submittedName>
        <fullName evidence="1">Uncharacterized protein</fullName>
    </submittedName>
</protein>
<dbReference type="EMBL" id="JANSLM010000015">
    <property type="protein sequence ID" value="MDT8841982.1"/>
    <property type="molecule type" value="Genomic_DNA"/>
</dbReference>
<evidence type="ECO:0000313" key="2">
    <source>
        <dbReference type="Proteomes" id="UP001246473"/>
    </source>
</evidence>
<dbReference type="Proteomes" id="UP001246473">
    <property type="component" value="Unassembled WGS sequence"/>
</dbReference>
<reference evidence="1" key="1">
    <citation type="submission" date="2022-08" db="EMBL/GenBank/DDBJ databases">
        <authorList>
            <person name="Kim S.-J."/>
        </authorList>
    </citation>
    <scope>NUCLEOTIDE SEQUENCE</scope>
    <source>
        <strain evidence="1">KJ</strain>
    </source>
</reference>
<sequence length="80" mass="8800">MKWLHAQLFQDGSAVLQAVFQRDETRLIADSSTRCAAAFHARGKDVAEGRFVGPLFNWIAQVLLNTSNAGYTIVSAVQAY</sequence>
<accession>A0AAP5QGU9</accession>